<dbReference type="AlphaFoldDB" id="A0A229P529"/>
<accession>A0A229P529</accession>
<reference evidence="1 2" key="1">
    <citation type="submission" date="2017-07" db="EMBL/GenBank/DDBJ databases">
        <title>Paenibacillus herberti R33 genome sequencing and assembly.</title>
        <authorList>
            <person name="Su W."/>
        </authorList>
    </citation>
    <scope>NUCLEOTIDE SEQUENCE [LARGE SCALE GENOMIC DNA]</scope>
    <source>
        <strain evidence="1 2">R33</strain>
    </source>
</reference>
<dbReference type="EMBL" id="NMUQ01000001">
    <property type="protein sequence ID" value="OXM17025.1"/>
    <property type="molecule type" value="Genomic_DNA"/>
</dbReference>
<gene>
    <name evidence="1" type="ORF">CGZ75_10460</name>
</gene>
<evidence type="ECO:0000313" key="1">
    <source>
        <dbReference type="EMBL" id="OXM17025.1"/>
    </source>
</evidence>
<organism evidence="1 2">
    <name type="scientific">Paenibacillus herberti</name>
    <dbReference type="NCBI Taxonomy" id="1619309"/>
    <lineage>
        <taxon>Bacteria</taxon>
        <taxon>Bacillati</taxon>
        <taxon>Bacillota</taxon>
        <taxon>Bacilli</taxon>
        <taxon>Bacillales</taxon>
        <taxon>Paenibacillaceae</taxon>
        <taxon>Paenibacillus</taxon>
    </lineage>
</organism>
<evidence type="ECO:0000313" key="2">
    <source>
        <dbReference type="Proteomes" id="UP000215145"/>
    </source>
</evidence>
<sequence length="99" mass="11181">MAFMPMSSPDGRTEAIQNHSQLFVDDRKGITPKMQQDYEQQISPIFAVNLKLIDKNNGKYSPIQLLKEKTSVQSLDGCLHCNYMCNRNVKLVSSSVTSK</sequence>
<keyword evidence="2" id="KW-1185">Reference proteome</keyword>
<comment type="caution">
    <text evidence="1">The sequence shown here is derived from an EMBL/GenBank/DDBJ whole genome shotgun (WGS) entry which is preliminary data.</text>
</comment>
<protein>
    <submittedName>
        <fullName evidence="1">Uncharacterized protein</fullName>
    </submittedName>
</protein>
<dbReference type="Proteomes" id="UP000215145">
    <property type="component" value="Unassembled WGS sequence"/>
</dbReference>
<name>A0A229P529_9BACL</name>
<proteinExistence type="predicted"/>